<evidence type="ECO:0000256" key="1">
    <source>
        <dbReference type="SAM" id="MobiDB-lite"/>
    </source>
</evidence>
<name>A0A2T6B066_9RHOB</name>
<dbReference type="AlphaFoldDB" id="A0A2T6B066"/>
<dbReference type="PANTHER" id="PTHR43857">
    <property type="entry name" value="BLR7761 PROTEIN"/>
    <property type="match status" value="1"/>
</dbReference>
<dbReference type="CDD" id="cd00448">
    <property type="entry name" value="YjgF_YER057c_UK114_family"/>
    <property type="match status" value="1"/>
</dbReference>
<protein>
    <submittedName>
        <fullName evidence="2">Enamine deaminase RidA (YjgF/YER057c/UK114 family)</fullName>
    </submittedName>
</protein>
<proteinExistence type="predicted"/>
<dbReference type="Proteomes" id="UP000244224">
    <property type="component" value="Unassembled WGS sequence"/>
</dbReference>
<dbReference type="Pfam" id="PF01042">
    <property type="entry name" value="Ribonuc_L-PSP"/>
    <property type="match status" value="1"/>
</dbReference>
<reference evidence="2 3" key="1">
    <citation type="submission" date="2018-04" db="EMBL/GenBank/DDBJ databases">
        <title>Genomic Encyclopedia of Archaeal and Bacterial Type Strains, Phase II (KMG-II): from individual species to whole genera.</title>
        <authorList>
            <person name="Goeker M."/>
        </authorList>
    </citation>
    <scope>NUCLEOTIDE SEQUENCE [LARGE SCALE GENOMIC DNA]</scope>
    <source>
        <strain evidence="2 3">DSM 21823</strain>
    </source>
</reference>
<feature type="region of interest" description="Disordered" evidence="1">
    <location>
        <begin position="21"/>
        <end position="41"/>
    </location>
</feature>
<dbReference type="SUPFAM" id="SSF55298">
    <property type="entry name" value="YjgF-like"/>
    <property type="match status" value="1"/>
</dbReference>
<sequence length="168" mass="17947">MKCIKSLNFLILRAKLPRKIGKHRGQEQQEHSNSEDDMETREINPWSWQEGFGFAHGREVSGATRILTLSGQCATDATGAPQHKGDMAAQLALCVANLGEVLAAAGMTYANVTGIRVLTTDMDATLANWGTLIGPFAALGHRPASTLAGVTRLFSPDLLVEVEATACA</sequence>
<feature type="compositionally biased region" description="Basic and acidic residues" evidence="1">
    <location>
        <begin position="24"/>
        <end position="34"/>
    </location>
</feature>
<dbReference type="EMBL" id="QBKP01000007">
    <property type="protein sequence ID" value="PTX49461.1"/>
    <property type="molecule type" value="Genomic_DNA"/>
</dbReference>
<organism evidence="2 3">
    <name type="scientific">Gemmobacter caeni</name>
    <dbReference type="NCBI Taxonomy" id="589035"/>
    <lineage>
        <taxon>Bacteria</taxon>
        <taxon>Pseudomonadati</taxon>
        <taxon>Pseudomonadota</taxon>
        <taxon>Alphaproteobacteria</taxon>
        <taxon>Rhodobacterales</taxon>
        <taxon>Paracoccaceae</taxon>
        <taxon>Gemmobacter</taxon>
    </lineage>
</organism>
<keyword evidence="3" id="KW-1185">Reference proteome</keyword>
<accession>A0A2T6B066</accession>
<comment type="caution">
    <text evidence="2">The sequence shown here is derived from an EMBL/GenBank/DDBJ whole genome shotgun (WGS) entry which is preliminary data.</text>
</comment>
<dbReference type="InterPro" id="IPR006175">
    <property type="entry name" value="YjgF/YER057c/UK114"/>
</dbReference>
<evidence type="ECO:0000313" key="3">
    <source>
        <dbReference type="Proteomes" id="UP000244224"/>
    </source>
</evidence>
<dbReference type="Gene3D" id="3.30.1330.40">
    <property type="entry name" value="RutC-like"/>
    <property type="match status" value="1"/>
</dbReference>
<dbReference type="PANTHER" id="PTHR43857:SF1">
    <property type="entry name" value="YJGH FAMILY PROTEIN"/>
    <property type="match status" value="1"/>
</dbReference>
<gene>
    <name evidence="2" type="ORF">C8N34_107108</name>
</gene>
<evidence type="ECO:0000313" key="2">
    <source>
        <dbReference type="EMBL" id="PTX49461.1"/>
    </source>
</evidence>
<dbReference type="InterPro" id="IPR035959">
    <property type="entry name" value="RutC-like_sf"/>
</dbReference>